<dbReference type="GO" id="GO:0005737">
    <property type="term" value="C:cytoplasm"/>
    <property type="evidence" value="ECO:0007669"/>
    <property type="project" value="UniProtKB-SubCell"/>
</dbReference>
<keyword evidence="7" id="KW-0678">Repressor</keyword>
<reference evidence="11" key="1">
    <citation type="submission" date="2020-10" db="EMBL/GenBank/DDBJ databases">
        <authorList>
            <person name="Gilroy R."/>
        </authorList>
    </citation>
    <scope>NUCLEOTIDE SEQUENCE</scope>
    <source>
        <strain evidence="11">CHK184-25365</strain>
    </source>
</reference>
<evidence type="ECO:0000313" key="12">
    <source>
        <dbReference type="Proteomes" id="UP000886749"/>
    </source>
</evidence>
<keyword evidence="3 7" id="KW-0963">Cytoplasm</keyword>
<dbReference type="Proteomes" id="UP000886749">
    <property type="component" value="Unassembled WGS sequence"/>
</dbReference>
<dbReference type="InterPro" id="IPR001669">
    <property type="entry name" value="Arg_repress"/>
</dbReference>
<feature type="domain" description="Arginine repressor DNA-binding" evidence="9">
    <location>
        <begin position="2"/>
        <end position="67"/>
    </location>
</feature>
<dbReference type="InterPro" id="IPR036388">
    <property type="entry name" value="WH-like_DNA-bd_sf"/>
</dbReference>
<protein>
    <recommendedName>
        <fullName evidence="7 8">Arginine repressor</fullName>
    </recommendedName>
</protein>
<comment type="pathway">
    <text evidence="7">Amino-acid biosynthesis; L-arginine biosynthesis [regulation].</text>
</comment>
<evidence type="ECO:0000256" key="5">
    <source>
        <dbReference type="ARBA" id="ARBA00023125"/>
    </source>
</evidence>
<dbReference type="Pfam" id="PF01316">
    <property type="entry name" value="Arg_repressor"/>
    <property type="match status" value="1"/>
</dbReference>
<dbReference type="AlphaFoldDB" id="A0A9D1AIC1"/>
<gene>
    <name evidence="7 11" type="primary">argR</name>
    <name evidence="11" type="ORF">IAB36_02170</name>
</gene>
<evidence type="ECO:0000256" key="4">
    <source>
        <dbReference type="ARBA" id="ARBA00023015"/>
    </source>
</evidence>
<dbReference type="SUPFAM" id="SSF46785">
    <property type="entry name" value="Winged helix' DNA-binding domain"/>
    <property type="match status" value="1"/>
</dbReference>
<dbReference type="GO" id="GO:0003700">
    <property type="term" value="F:DNA-binding transcription factor activity"/>
    <property type="evidence" value="ECO:0007669"/>
    <property type="project" value="UniProtKB-UniRule"/>
</dbReference>
<dbReference type="PANTHER" id="PTHR34471:SF1">
    <property type="entry name" value="ARGININE REPRESSOR"/>
    <property type="match status" value="1"/>
</dbReference>
<dbReference type="InterPro" id="IPR036390">
    <property type="entry name" value="WH_DNA-bd_sf"/>
</dbReference>
<evidence type="ECO:0000259" key="10">
    <source>
        <dbReference type="Pfam" id="PF02863"/>
    </source>
</evidence>
<evidence type="ECO:0000256" key="6">
    <source>
        <dbReference type="ARBA" id="ARBA00023163"/>
    </source>
</evidence>
<dbReference type="NCBIfam" id="TIGR01529">
    <property type="entry name" value="argR_whole"/>
    <property type="match status" value="1"/>
</dbReference>
<dbReference type="PRINTS" id="PR01467">
    <property type="entry name" value="ARGREPRESSOR"/>
</dbReference>
<dbReference type="GO" id="GO:0034618">
    <property type="term" value="F:arginine binding"/>
    <property type="evidence" value="ECO:0007669"/>
    <property type="project" value="InterPro"/>
</dbReference>
<dbReference type="GO" id="GO:0006526">
    <property type="term" value="P:L-arginine biosynthetic process"/>
    <property type="evidence" value="ECO:0007669"/>
    <property type="project" value="UniProtKB-KW"/>
</dbReference>
<feature type="domain" description="Arginine repressor C-terminal" evidence="10">
    <location>
        <begin position="79"/>
        <end position="144"/>
    </location>
</feature>
<keyword evidence="6 7" id="KW-0804">Transcription</keyword>
<dbReference type="GO" id="GO:0051259">
    <property type="term" value="P:protein complex oligomerization"/>
    <property type="evidence" value="ECO:0007669"/>
    <property type="project" value="InterPro"/>
</dbReference>
<sequence length="151" mass="16624">MKQQRQNAIREILSARSVSTQQELMDALEEKGMIATQATVSRDIRELGIVKQQDESGKFRYCLPQRKDVSRISLPLIVTEAVRSVDCAANIVVVKCRSGMADAACAALDDMALDWVVGTIAGDDTIFILLRTQKQAAGFAAQLRQLLSEKL</sequence>
<dbReference type="Pfam" id="PF02863">
    <property type="entry name" value="Arg_repressor_C"/>
    <property type="match status" value="1"/>
</dbReference>
<evidence type="ECO:0000256" key="2">
    <source>
        <dbReference type="ARBA" id="ARBA00008316"/>
    </source>
</evidence>
<evidence type="ECO:0000256" key="1">
    <source>
        <dbReference type="ARBA" id="ARBA00004496"/>
    </source>
</evidence>
<keyword evidence="4 7" id="KW-0805">Transcription regulation</keyword>
<dbReference type="HAMAP" id="MF_00173">
    <property type="entry name" value="Arg_repressor"/>
    <property type="match status" value="1"/>
</dbReference>
<evidence type="ECO:0000259" key="9">
    <source>
        <dbReference type="Pfam" id="PF01316"/>
    </source>
</evidence>
<comment type="similarity">
    <text evidence="2 7">Belongs to the ArgR family.</text>
</comment>
<keyword evidence="7" id="KW-0055">Arginine biosynthesis</keyword>
<dbReference type="GO" id="GO:0003677">
    <property type="term" value="F:DNA binding"/>
    <property type="evidence" value="ECO:0007669"/>
    <property type="project" value="UniProtKB-KW"/>
</dbReference>
<dbReference type="InterPro" id="IPR020900">
    <property type="entry name" value="Arg_repress_DNA-bd"/>
</dbReference>
<reference evidence="11" key="2">
    <citation type="journal article" date="2021" name="PeerJ">
        <title>Extensive microbial diversity within the chicken gut microbiome revealed by metagenomics and culture.</title>
        <authorList>
            <person name="Gilroy R."/>
            <person name="Ravi A."/>
            <person name="Getino M."/>
            <person name="Pursley I."/>
            <person name="Horton D.L."/>
            <person name="Alikhan N.F."/>
            <person name="Baker D."/>
            <person name="Gharbi K."/>
            <person name="Hall N."/>
            <person name="Watson M."/>
            <person name="Adriaenssens E.M."/>
            <person name="Foster-Nyarko E."/>
            <person name="Jarju S."/>
            <person name="Secka A."/>
            <person name="Antonio M."/>
            <person name="Oren A."/>
            <person name="Chaudhuri R.R."/>
            <person name="La Ragione R."/>
            <person name="Hildebrand F."/>
            <person name="Pallen M.J."/>
        </authorList>
    </citation>
    <scope>NUCLEOTIDE SEQUENCE</scope>
    <source>
        <strain evidence="11">CHK184-25365</strain>
    </source>
</reference>
<comment type="subcellular location">
    <subcellularLocation>
        <location evidence="1 7">Cytoplasm</location>
    </subcellularLocation>
</comment>
<keyword evidence="7" id="KW-0028">Amino-acid biosynthesis</keyword>
<dbReference type="SUPFAM" id="SSF55252">
    <property type="entry name" value="C-terminal domain of arginine repressor"/>
    <property type="match status" value="1"/>
</dbReference>
<dbReference type="InterPro" id="IPR036251">
    <property type="entry name" value="Arg_repress_C_sf"/>
</dbReference>
<name>A0A9D1AIC1_9FIRM</name>
<dbReference type="GO" id="GO:1900079">
    <property type="term" value="P:regulation of arginine biosynthetic process"/>
    <property type="evidence" value="ECO:0007669"/>
    <property type="project" value="UniProtKB-UniRule"/>
</dbReference>
<evidence type="ECO:0000313" key="11">
    <source>
        <dbReference type="EMBL" id="HIR40615.1"/>
    </source>
</evidence>
<organism evidence="11 12">
    <name type="scientific">Candidatus Egerieicola pullicola</name>
    <dbReference type="NCBI Taxonomy" id="2840775"/>
    <lineage>
        <taxon>Bacteria</taxon>
        <taxon>Bacillati</taxon>
        <taxon>Bacillota</taxon>
        <taxon>Clostridia</taxon>
        <taxon>Eubacteriales</taxon>
        <taxon>Oscillospiraceae</taxon>
        <taxon>Oscillospiraceae incertae sedis</taxon>
        <taxon>Candidatus Egerieicola</taxon>
    </lineage>
</organism>
<keyword evidence="5 7" id="KW-0238">DNA-binding</keyword>
<dbReference type="Gene3D" id="3.30.1360.40">
    <property type="match status" value="1"/>
</dbReference>
<dbReference type="EMBL" id="DVGY01000053">
    <property type="protein sequence ID" value="HIR40615.1"/>
    <property type="molecule type" value="Genomic_DNA"/>
</dbReference>
<accession>A0A9D1AIC1</accession>
<evidence type="ECO:0000256" key="7">
    <source>
        <dbReference type="HAMAP-Rule" id="MF_00173"/>
    </source>
</evidence>
<dbReference type="PANTHER" id="PTHR34471">
    <property type="entry name" value="ARGININE REPRESSOR"/>
    <property type="match status" value="1"/>
</dbReference>
<comment type="caution">
    <text evidence="11">The sequence shown here is derived from an EMBL/GenBank/DDBJ whole genome shotgun (WGS) entry which is preliminary data.</text>
</comment>
<comment type="function">
    <text evidence="7">Regulates arginine biosynthesis genes.</text>
</comment>
<evidence type="ECO:0000256" key="8">
    <source>
        <dbReference type="NCBIfam" id="TIGR01529"/>
    </source>
</evidence>
<dbReference type="InterPro" id="IPR020899">
    <property type="entry name" value="Arg_repress_C"/>
</dbReference>
<dbReference type="Gene3D" id="1.10.10.10">
    <property type="entry name" value="Winged helix-like DNA-binding domain superfamily/Winged helix DNA-binding domain"/>
    <property type="match status" value="1"/>
</dbReference>
<evidence type="ECO:0000256" key="3">
    <source>
        <dbReference type="ARBA" id="ARBA00022490"/>
    </source>
</evidence>
<proteinExistence type="inferred from homology"/>